<feature type="region of interest" description="Disordered" evidence="1">
    <location>
        <begin position="1"/>
        <end position="20"/>
    </location>
</feature>
<protein>
    <submittedName>
        <fullName evidence="2">Uncharacterized protein</fullName>
    </submittedName>
</protein>
<organism evidence="2 3">
    <name type="scientific">Mytilus edulis</name>
    <name type="common">Blue mussel</name>
    <dbReference type="NCBI Taxonomy" id="6550"/>
    <lineage>
        <taxon>Eukaryota</taxon>
        <taxon>Metazoa</taxon>
        <taxon>Spiralia</taxon>
        <taxon>Lophotrochozoa</taxon>
        <taxon>Mollusca</taxon>
        <taxon>Bivalvia</taxon>
        <taxon>Autobranchia</taxon>
        <taxon>Pteriomorphia</taxon>
        <taxon>Mytilida</taxon>
        <taxon>Mytiloidea</taxon>
        <taxon>Mytilidae</taxon>
        <taxon>Mytilinae</taxon>
        <taxon>Mytilus</taxon>
    </lineage>
</organism>
<dbReference type="EMBL" id="CAJPWZ010000459">
    <property type="protein sequence ID" value="CAG2193173.1"/>
    <property type="molecule type" value="Genomic_DNA"/>
</dbReference>
<accession>A0A8S3QEX6</accession>
<evidence type="ECO:0000256" key="1">
    <source>
        <dbReference type="SAM" id="MobiDB-lite"/>
    </source>
</evidence>
<keyword evidence="3" id="KW-1185">Reference proteome</keyword>
<evidence type="ECO:0000313" key="3">
    <source>
        <dbReference type="Proteomes" id="UP000683360"/>
    </source>
</evidence>
<gene>
    <name evidence="2" type="ORF">MEDL_8333</name>
</gene>
<dbReference type="AlphaFoldDB" id="A0A8S3QEX6"/>
<comment type="caution">
    <text evidence="2">The sequence shown here is derived from an EMBL/GenBank/DDBJ whole genome shotgun (WGS) entry which is preliminary data.</text>
</comment>
<sequence length="193" mass="21711">MKQDNGNKSLRQQPNNTDNQKTLVVLHLETINMKQDNGEQVIKTATKHNTNKQKTLVVLHLETINTGNKITGTNAGGITPETHKYEQVIKTATKHNTNNQKRWNTLSETLGQQPNNTDNQKTLVVLHLETINMKQDNGNKSLRQQPNNTDNQKMLVVLHLETINMKQDNGEQVIKTATKHNTDNPKDVGGITP</sequence>
<proteinExistence type="predicted"/>
<name>A0A8S3QEX6_MYTED</name>
<dbReference type="Proteomes" id="UP000683360">
    <property type="component" value="Unassembled WGS sequence"/>
</dbReference>
<evidence type="ECO:0000313" key="2">
    <source>
        <dbReference type="EMBL" id="CAG2193173.1"/>
    </source>
</evidence>
<reference evidence="2" key="1">
    <citation type="submission" date="2021-03" db="EMBL/GenBank/DDBJ databases">
        <authorList>
            <person name="Bekaert M."/>
        </authorList>
    </citation>
    <scope>NUCLEOTIDE SEQUENCE</scope>
</reference>